<dbReference type="AlphaFoldDB" id="A0AA34WIA8"/>
<dbReference type="InterPro" id="IPR036104">
    <property type="entry name" value="BFN_sf"/>
</dbReference>
<dbReference type="RefSeq" id="WP_013713006.1">
    <property type="nucleotide sequence ID" value="NC_015408.1"/>
</dbReference>
<sequence>MNFENELLEKVPLVLVNFYKVVSFRHYAGIILGTEEKKFAIYGHVSMAKAFRGLDISAVTSMTSMPPYLEMPQERPCTHEVLNFVCSGFDIRVSRVVIHDYQEDIFYTRMFLEQKQGDLLYVADVDARPSDSIPLAVAHKVPILCTKTVYDHVTSYED</sequence>
<dbReference type="Proteomes" id="UP000008305">
    <property type="component" value="Chromosome"/>
</dbReference>
<evidence type="ECO:0000259" key="1">
    <source>
        <dbReference type="PROSITE" id="PS51658"/>
    </source>
</evidence>
<dbReference type="SUPFAM" id="SSF103256">
    <property type="entry name" value="Hypothetical protein TM0160"/>
    <property type="match status" value="1"/>
</dbReference>
<dbReference type="PROSITE" id="PS51658">
    <property type="entry name" value="BFN"/>
    <property type="match status" value="1"/>
</dbReference>
<keyword evidence="3" id="KW-1185">Reference proteome</keyword>
<reference evidence="2 3" key="1">
    <citation type="journal article" date="2011" name="J. Bacteriol.">
        <title>Genome sequence of the obligate intracellular animal pathogen Chlamydia pecorum E58.</title>
        <authorList>
            <person name="Mojica S."/>
            <person name="Huot Creasy H."/>
            <person name="Daugherty S."/>
            <person name="Read T.D."/>
            <person name="Kim T."/>
            <person name="Kaltenboeck B."/>
            <person name="Bavoil P."/>
            <person name="Myers G.S."/>
        </authorList>
    </citation>
    <scope>NUCLEOTIDE SEQUENCE [LARGE SCALE GENOMIC DNA]</scope>
    <source>
        <strain evidence="2 3">E58</strain>
    </source>
</reference>
<dbReference type="GO" id="GO:0004518">
    <property type="term" value="F:nuclease activity"/>
    <property type="evidence" value="ECO:0007669"/>
    <property type="project" value="InterPro"/>
</dbReference>
<accession>A0AA34WIA8</accession>
<dbReference type="KEGG" id="cpm:G5S_1010"/>
<dbReference type="Pfam" id="PF02577">
    <property type="entry name" value="BFN_dom"/>
    <property type="match status" value="1"/>
</dbReference>
<name>A0AA34WIA8_CHLPE</name>
<feature type="domain" description="BFN" evidence="1">
    <location>
        <begin position="10"/>
        <end position="157"/>
    </location>
</feature>
<dbReference type="Gene3D" id="3.10.690.10">
    <property type="entry name" value="Bifunctional nuclease domain"/>
    <property type="match status" value="1"/>
</dbReference>
<gene>
    <name evidence="2" type="ordered locus">G5S_1010</name>
</gene>
<proteinExistence type="predicted"/>
<organism evidence="2 3">
    <name type="scientific">Chlamydia pecorum (strain ATCC VR-628 / DSM 29919 / E58)</name>
    <name type="common">Chlamydophila pecorum</name>
    <dbReference type="NCBI Taxonomy" id="331635"/>
    <lineage>
        <taxon>Bacteria</taxon>
        <taxon>Pseudomonadati</taxon>
        <taxon>Chlamydiota</taxon>
        <taxon>Chlamydiia</taxon>
        <taxon>Chlamydiales</taxon>
        <taxon>Chlamydiaceae</taxon>
        <taxon>Chlamydia/Chlamydophila group</taxon>
        <taxon>Chlamydia</taxon>
    </lineage>
</organism>
<dbReference type="GeneID" id="99718951"/>
<evidence type="ECO:0000313" key="2">
    <source>
        <dbReference type="EMBL" id="AEB41928.1"/>
    </source>
</evidence>
<dbReference type="EMBL" id="CP002608">
    <property type="protein sequence ID" value="AEB41928.1"/>
    <property type="molecule type" value="Genomic_DNA"/>
</dbReference>
<protein>
    <recommendedName>
        <fullName evidence="1">BFN domain-containing protein</fullName>
    </recommendedName>
</protein>
<dbReference type="InterPro" id="IPR003729">
    <property type="entry name" value="Bi_nuclease_dom"/>
</dbReference>
<evidence type="ECO:0000313" key="3">
    <source>
        <dbReference type="Proteomes" id="UP000008305"/>
    </source>
</evidence>